<feature type="compositionally biased region" description="Low complexity" evidence="1">
    <location>
        <begin position="134"/>
        <end position="144"/>
    </location>
</feature>
<dbReference type="EMBL" id="AMQN01025279">
    <property type="status" value="NOT_ANNOTATED_CDS"/>
    <property type="molecule type" value="Genomic_DNA"/>
</dbReference>
<dbReference type="OrthoDB" id="6125732at2759"/>
<dbReference type="OMA" id="YANWKED"/>
<accession>R7U7S9</accession>
<feature type="compositionally biased region" description="Polar residues" evidence="1">
    <location>
        <begin position="166"/>
        <end position="178"/>
    </location>
</feature>
<evidence type="ECO:0000313" key="4">
    <source>
        <dbReference type="Proteomes" id="UP000014760"/>
    </source>
</evidence>
<feature type="region of interest" description="Disordered" evidence="1">
    <location>
        <begin position="108"/>
        <end position="193"/>
    </location>
</feature>
<reference evidence="4" key="1">
    <citation type="submission" date="2012-12" db="EMBL/GenBank/DDBJ databases">
        <authorList>
            <person name="Hellsten U."/>
            <person name="Grimwood J."/>
            <person name="Chapman J.A."/>
            <person name="Shapiro H."/>
            <person name="Aerts A."/>
            <person name="Otillar R.P."/>
            <person name="Terry A.Y."/>
            <person name="Boore J.L."/>
            <person name="Simakov O."/>
            <person name="Marletaz F."/>
            <person name="Cho S.-J."/>
            <person name="Edsinger-Gonzales E."/>
            <person name="Havlak P."/>
            <person name="Kuo D.-H."/>
            <person name="Larsson T."/>
            <person name="Lv J."/>
            <person name="Arendt D."/>
            <person name="Savage R."/>
            <person name="Osoegawa K."/>
            <person name="de Jong P."/>
            <person name="Lindberg D.R."/>
            <person name="Seaver E.C."/>
            <person name="Weisblat D.A."/>
            <person name="Putnam N.H."/>
            <person name="Grigoriev I.V."/>
            <person name="Rokhsar D.S."/>
        </authorList>
    </citation>
    <scope>NUCLEOTIDE SEQUENCE</scope>
    <source>
        <strain evidence="4">I ESC-2004</strain>
    </source>
</reference>
<evidence type="ECO:0000313" key="2">
    <source>
        <dbReference type="EMBL" id="ELU02014.1"/>
    </source>
</evidence>
<gene>
    <name evidence="2" type="ORF">CAPTEDRAFT_199012</name>
</gene>
<name>R7U7S9_CAPTE</name>
<dbReference type="AlphaFoldDB" id="R7U7S9"/>
<dbReference type="HOGENOM" id="CLU_673088_0_0_1"/>
<proteinExistence type="predicted"/>
<organism evidence="2">
    <name type="scientific">Capitella teleta</name>
    <name type="common">Polychaete worm</name>
    <dbReference type="NCBI Taxonomy" id="283909"/>
    <lineage>
        <taxon>Eukaryota</taxon>
        <taxon>Metazoa</taxon>
        <taxon>Spiralia</taxon>
        <taxon>Lophotrochozoa</taxon>
        <taxon>Annelida</taxon>
        <taxon>Polychaeta</taxon>
        <taxon>Sedentaria</taxon>
        <taxon>Scolecida</taxon>
        <taxon>Capitellidae</taxon>
        <taxon>Capitella</taxon>
    </lineage>
</organism>
<feature type="region of interest" description="Disordered" evidence="1">
    <location>
        <begin position="206"/>
        <end position="229"/>
    </location>
</feature>
<reference evidence="3" key="3">
    <citation type="submission" date="2015-06" db="UniProtKB">
        <authorList>
            <consortium name="EnsemblMetazoa"/>
        </authorList>
    </citation>
    <scope>IDENTIFICATION</scope>
</reference>
<keyword evidence="4" id="KW-1185">Reference proteome</keyword>
<evidence type="ECO:0000256" key="1">
    <source>
        <dbReference type="SAM" id="MobiDB-lite"/>
    </source>
</evidence>
<sequence length="445" mass="50813">MSNRRKLVESERTQWMVMSAWKAREMLKKEHQLLDNHKELVVGRITLNQRITYKRFKHKLDHSKITHAKIMGDKKTVQELKAKARANEFNTNFGLDPVDEEVLEKIWSSSKKKKTSSETQSNASDCGMRRSSARPQRPTSVTVPRPTPQANQVERPRTSPAPRYISTGQHSLPKSVQWESDEENEGDEEDHDVFEECEIKGKLSRPKFKKTRPISAPPQSGNIFSEGDQGPTLLEIHKERIKSAGYENRVKGLCGRMQAFTVGGENLIPDYYKYCRDAESDPIRLTRDHGVYRDCDVEENKAMGNPHVKSLTMKPLVINGAPYVNHRLMQTLPDYRPKIINTPLNISSQYGLTLRKLCRSRRLETQSYGEGNPGIISAYGEIGENGCEYGNRSIEIHQDKGQKDIISLKDFDLISSRNSETACYIGLTQYNGVTRSHKTLLFGFW</sequence>
<dbReference type="EnsemblMetazoa" id="CapteT199012">
    <property type="protein sequence ID" value="CapteP199012"/>
    <property type="gene ID" value="CapteG199012"/>
</dbReference>
<dbReference type="EMBL" id="KB304464">
    <property type="protein sequence ID" value="ELU02014.1"/>
    <property type="molecule type" value="Genomic_DNA"/>
</dbReference>
<protein>
    <submittedName>
        <fullName evidence="2 3">Uncharacterized protein</fullName>
    </submittedName>
</protein>
<feature type="compositionally biased region" description="Acidic residues" evidence="1">
    <location>
        <begin position="179"/>
        <end position="193"/>
    </location>
</feature>
<evidence type="ECO:0000313" key="3">
    <source>
        <dbReference type="EnsemblMetazoa" id="CapteP199012"/>
    </source>
</evidence>
<dbReference type="Proteomes" id="UP000014760">
    <property type="component" value="Unassembled WGS sequence"/>
</dbReference>
<reference evidence="2 4" key="2">
    <citation type="journal article" date="2013" name="Nature">
        <title>Insights into bilaterian evolution from three spiralian genomes.</title>
        <authorList>
            <person name="Simakov O."/>
            <person name="Marletaz F."/>
            <person name="Cho S.J."/>
            <person name="Edsinger-Gonzales E."/>
            <person name="Havlak P."/>
            <person name="Hellsten U."/>
            <person name="Kuo D.H."/>
            <person name="Larsson T."/>
            <person name="Lv J."/>
            <person name="Arendt D."/>
            <person name="Savage R."/>
            <person name="Osoegawa K."/>
            <person name="de Jong P."/>
            <person name="Grimwood J."/>
            <person name="Chapman J.A."/>
            <person name="Shapiro H."/>
            <person name="Aerts A."/>
            <person name="Otillar R.P."/>
            <person name="Terry A.Y."/>
            <person name="Boore J.L."/>
            <person name="Grigoriev I.V."/>
            <person name="Lindberg D.R."/>
            <person name="Seaver E.C."/>
            <person name="Weisblat D.A."/>
            <person name="Putnam N.H."/>
            <person name="Rokhsar D.S."/>
        </authorList>
    </citation>
    <scope>NUCLEOTIDE SEQUENCE</scope>
    <source>
        <strain evidence="2 4">I ESC-2004</strain>
    </source>
</reference>